<evidence type="ECO:0000313" key="5">
    <source>
        <dbReference type="Proteomes" id="UP001396334"/>
    </source>
</evidence>
<keyword evidence="5" id="KW-1185">Reference proteome</keyword>
<dbReference type="Gene3D" id="2.60.40.2310">
    <property type="match status" value="1"/>
</dbReference>
<feature type="domain" description="Subtilisin-like protease fibronectin type-III" evidence="3">
    <location>
        <begin position="133"/>
        <end position="193"/>
    </location>
</feature>
<reference evidence="4 5" key="1">
    <citation type="journal article" date="2024" name="G3 (Bethesda)">
        <title>Genome assembly of Hibiscus sabdariffa L. provides insights into metabolisms of medicinal natural products.</title>
        <authorList>
            <person name="Kim T."/>
        </authorList>
    </citation>
    <scope>NUCLEOTIDE SEQUENCE [LARGE SCALE GENOMIC DNA]</scope>
    <source>
        <strain evidence="4">TK-2024</strain>
        <tissue evidence="4">Old leaves</tissue>
    </source>
</reference>
<gene>
    <name evidence="4" type="ORF">V6N11_070727</name>
</gene>
<dbReference type="InterPro" id="IPR045051">
    <property type="entry name" value="SBT"/>
</dbReference>
<dbReference type="CDD" id="cd02120">
    <property type="entry name" value="PA_subtilisin_like"/>
    <property type="match status" value="1"/>
</dbReference>
<evidence type="ECO:0000313" key="4">
    <source>
        <dbReference type="EMBL" id="KAK8999566.1"/>
    </source>
</evidence>
<protein>
    <recommendedName>
        <fullName evidence="3">Subtilisin-like protease fibronectin type-III domain-containing protein</fullName>
    </recommendedName>
</protein>
<keyword evidence="2" id="KW-0732">Signal</keyword>
<accession>A0ABR2QFV9</accession>
<proteinExistence type="inferred from homology"/>
<dbReference type="Gene3D" id="3.50.30.30">
    <property type="match status" value="1"/>
</dbReference>
<dbReference type="InterPro" id="IPR041469">
    <property type="entry name" value="Subtilisin-like_FN3"/>
</dbReference>
<organism evidence="4 5">
    <name type="scientific">Hibiscus sabdariffa</name>
    <name type="common">roselle</name>
    <dbReference type="NCBI Taxonomy" id="183260"/>
    <lineage>
        <taxon>Eukaryota</taxon>
        <taxon>Viridiplantae</taxon>
        <taxon>Streptophyta</taxon>
        <taxon>Embryophyta</taxon>
        <taxon>Tracheophyta</taxon>
        <taxon>Spermatophyta</taxon>
        <taxon>Magnoliopsida</taxon>
        <taxon>eudicotyledons</taxon>
        <taxon>Gunneridae</taxon>
        <taxon>Pentapetalae</taxon>
        <taxon>rosids</taxon>
        <taxon>malvids</taxon>
        <taxon>Malvales</taxon>
        <taxon>Malvaceae</taxon>
        <taxon>Malvoideae</taxon>
        <taxon>Hibiscus</taxon>
    </lineage>
</organism>
<dbReference type="Proteomes" id="UP001396334">
    <property type="component" value="Unassembled WGS sequence"/>
</dbReference>
<comment type="similarity">
    <text evidence="1">Belongs to the peptidase S8 family.</text>
</comment>
<name>A0ABR2QFV9_9ROSI</name>
<comment type="caution">
    <text evidence="4">The sequence shown here is derived from an EMBL/GenBank/DDBJ whole genome shotgun (WGS) entry which is preliminary data.</text>
</comment>
<dbReference type="Pfam" id="PF17766">
    <property type="entry name" value="fn3_6"/>
    <property type="match status" value="1"/>
</dbReference>
<sequence>MYPFIAGAAAPNTSHGYTSEDSRYCDPGTLDKTLVEGKILFCDYYSQADGPIDAGAVAAVFQTDKHKDYVFPYGLPLSNLNLNDGRNVLSYANTAENPTATIFKTQVDGNQFAPFVVSFSSRGPSSITADILKVVVNAPPGLIIQVQPSVLSFKSLGQKQSFTVTVGAEVGNSMISGALVWDDGVHQVRSPIVAYASLLE</sequence>
<dbReference type="PANTHER" id="PTHR10795">
    <property type="entry name" value="PROPROTEIN CONVERTASE SUBTILISIN/KEXIN"/>
    <property type="match status" value="1"/>
</dbReference>
<dbReference type="EMBL" id="JBBPBN010000040">
    <property type="protein sequence ID" value="KAK8999566.1"/>
    <property type="molecule type" value="Genomic_DNA"/>
</dbReference>
<evidence type="ECO:0000259" key="3">
    <source>
        <dbReference type="Pfam" id="PF17766"/>
    </source>
</evidence>
<evidence type="ECO:0000256" key="1">
    <source>
        <dbReference type="ARBA" id="ARBA00011073"/>
    </source>
</evidence>
<evidence type="ECO:0000256" key="2">
    <source>
        <dbReference type="ARBA" id="ARBA00022729"/>
    </source>
</evidence>